<feature type="compositionally biased region" description="Polar residues" evidence="1">
    <location>
        <begin position="1"/>
        <end position="10"/>
    </location>
</feature>
<sequence length="281" mass="33326">MTSTQSVPQKQQRKKASVKPTKQKTQEEIKGEYLLFNGDRKDPFEEVKKGKTRKKSKAERQEELLHMLYPPVTLHDRKENLDNKYRDQHKDYSKHHGKLAPGKPFDESEGSEKKPKRRKKINEEEEDFLNQIYQPVTVNEEWVKEYERGLRPTIPQNMSKHEYVRGFYTYGTSDENVETCVTTSFNDTTLNNQAGYFPNDTNLFSSQEKIKFQEVINMYNKYAKQFLQEAISTRKSRKKTAETTTLEVNTEGAVMFAMEQILRRNWTRPFIQCNWSNFVYY</sequence>
<feature type="compositionally biased region" description="Basic and acidic residues" evidence="1">
    <location>
        <begin position="38"/>
        <end position="49"/>
    </location>
</feature>
<proteinExistence type="predicted"/>
<feature type="compositionally biased region" description="Basic and acidic residues" evidence="1">
    <location>
        <begin position="104"/>
        <end position="113"/>
    </location>
</feature>
<reference evidence="2" key="1">
    <citation type="submission" date="2021-05" db="EMBL/GenBank/DDBJ databases">
        <authorList>
            <person name="Alioto T."/>
            <person name="Alioto T."/>
            <person name="Gomez Garrido J."/>
        </authorList>
    </citation>
    <scope>NUCLEOTIDE SEQUENCE</scope>
</reference>
<evidence type="ECO:0000313" key="2">
    <source>
        <dbReference type="EMBL" id="CAG6776413.1"/>
    </source>
</evidence>
<organism evidence="2">
    <name type="scientific">Cacopsylla melanoneura</name>
    <dbReference type="NCBI Taxonomy" id="428564"/>
    <lineage>
        <taxon>Eukaryota</taxon>
        <taxon>Metazoa</taxon>
        <taxon>Ecdysozoa</taxon>
        <taxon>Arthropoda</taxon>
        <taxon>Hexapoda</taxon>
        <taxon>Insecta</taxon>
        <taxon>Pterygota</taxon>
        <taxon>Neoptera</taxon>
        <taxon>Paraneoptera</taxon>
        <taxon>Hemiptera</taxon>
        <taxon>Sternorrhyncha</taxon>
        <taxon>Psylloidea</taxon>
        <taxon>Psyllidae</taxon>
        <taxon>Psyllinae</taxon>
        <taxon>Cacopsylla</taxon>
    </lineage>
</organism>
<evidence type="ECO:0000256" key="1">
    <source>
        <dbReference type="SAM" id="MobiDB-lite"/>
    </source>
</evidence>
<protein>
    <submittedName>
        <fullName evidence="2">Uncharacterized protein</fullName>
    </submittedName>
</protein>
<accession>A0A8D9F3L7</accession>
<feature type="region of interest" description="Disordered" evidence="1">
    <location>
        <begin position="1"/>
        <end position="76"/>
    </location>
</feature>
<name>A0A8D9F3L7_9HEMI</name>
<feature type="region of interest" description="Disordered" evidence="1">
    <location>
        <begin position="89"/>
        <end position="125"/>
    </location>
</feature>
<dbReference type="EMBL" id="HBUF01602201">
    <property type="protein sequence ID" value="CAG6776414.1"/>
    <property type="molecule type" value="Transcribed_RNA"/>
</dbReference>
<dbReference type="AlphaFoldDB" id="A0A8D9F3L7"/>
<dbReference type="EMBL" id="HBUF01602200">
    <property type="protein sequence ID" value="CAG6776413.1"/>
    <property type="molecule type" value="Transcribed_RNA"/>
</dbReference>